<organism evidence="2 5">
    <name type="scientific">Aeromonas hydrophila</name>
    <dbReference type="NCBI Taxonomy" id="644"/>
    <lineage>
        <taxon>Bacteria</taxon>
        <taxon>Pseudomonadati</taxon>
        <taxon>Pseudomonadota</taxon>
        <taxon>Gammaproteobacteria</taxon>
        <taxon>Aeromonadales</taxon>
        <taxon>Aeromonadaceae</taxon>
        <taxon>Aeromonas</taxon>
    </lineage>
</organism>
<protein>
    <submittedName>
        <fullName evidence="2">DUF3149 domain-containing protein</fullName>
    </submittedName>
</protein>
<dbReference type="AlphaFoldDB" id="A0A1N6Z0U6"/>
<dbReference type="GeneID" id="4489498"/>
<dbReference type="Pfam" id="PF11346">
    <property type="entry name" value="DUF3149"/>
    <property type="match status" value="1"/>
</dbReference>
<dbReference type="EMBL" id="PUTQ01000033">
    <property type="protein sequence ID" value="RCF45282.1"/>
    <property type="molecule type" value="Genomic_DNA"/>
</dbReference>
<proteinExistence type="predicted"/>
<keyword evidence="1" id="KW-0472">Membrane</keyword>
<name>A0A1N6Z0U6_AERHY</name>
<dbReference type="EMBL" id="DACTUL010000004">
    <property type="protein sequence ID" value="HAT6343129.1"/>
    <property type="molecule type" value="Genomic_DNA"/>
</dbReference>
<sequence>MPVINGMTGVHEMEFWMNLMFGNSVGLMSMLVIIGTFLLISSYAAYFIYKVMNAKPPKEGQ</sequence>
<evidence type="ECO:0000256" key="1">
    <source>
        <dbReference type="SAM" id="Phobius"/>
    </source>
</evidence>
<dbReference type="OMA" id="MSEISWR"/>
<reference evidence="2" key="1">
    <citation type="journal article" date="2018" name="Genome Biol.">
        <title>SKESA: strategic k-mer extension for scrupulous assemblies.</title>
        <authorList>
            <person name="Souvorov A."/>
            <person name="Agarwala R."/>
            <person name="Lipman D.J."/>
        </authorList>
    </citation>
    <scope>NUCLEOTIDE SEQUENCE</scope>
    <source>
        <strain evidence="2">OLC2673_Aeromonas</strain>
    </source>
</reference>
<dbReference type="Proteomes" id="UP000253075">
    <property type="component" value="Unassembled WGS sequence"/>
</dbReference>
<evidence type="ECO:0000313" key="4">
    <source>
        <dbReference type="Proteomes" id="UP000253075"/>
    </source>
</evidence>
<gene>
    <name evidence="3" type="ORF">C6C11_19390</name>
    <name evidence="2" type="ORF">JAJ28_000818</name>
</gene>
<dbReference type="Proteomes" id="UP000859505">
    <property type="component" value="Unassembled WGS sequence"/>
</dbReference>
<evidence type="ECO:0000313" key="5">
    <source>
        <dbReference type="Proteomes" id="UP000859505"/>
    </source>
</evidence>
<reference evidence="3 4" key="2">
    <citation type="journal article" date="2018" name="PLoS ONE">
        <title>Phenotypic characterization and whole genome analysis of extended-spectrum beta-lactamase-producing bacteria isolated from dogs in Germany.</title>
        <authorList>
            <person name="Boehmer T."/>
            <person name="Vogler A.J."/>
            <person name="Thomas A."/>
            <person name="Sauer S."/>
            <person name="Hergenroether M."/>
            <person name="Straubinger R.K."/>
            <person name="Birdsell D."/>
            <person name="Keim P."/>
            <person name="Sahl J.W."/>
            <person name="Williamson C.H."/>
            <person name="Riehm J.M."/>
        </authorList>
    </citation>
    <scope>NUCLEOTIDE SEQUENCE [LARGE SCALE GENOMIC DNA]</scope>
    <source>
        <strain evidence="3 4">AFG_SD03_1510_Ahy_093</strain>
    </source>
</reference>
<reference evidence="4" key="3">
    <citation type="submission" date="2018-02" db="EMBL/GenBank/DDBJ databases">
        <title>Phenotypic characterization and whole genome analysis of multidrug-resistant, extended-spectrum beta-lactamase-producing bacteria isolated from dogs in Germany.</title>
        <authorList>
            <person name="Williamson C."/>
        </authorList>
    </citation>
    <scope>NUCLEOTIDE SEQUENCE [LARGE SCALE GENOMIC DNA]</scope>
    <source>
        <strain evidence="4">AFG_SD03_1510_Ahy_093</strain>
    </source>
</reference>
<comment type="caution">
    <text evidence="2">The sequence shown here is derived from an EMBL/GenBank/DDBJ whole genome shotgun (WGS) entry which is preliminary data.</text>
</comment>
<dbReference type="InterPro" id="IPR021494">
    <property type="entry name" value="DUF3149"/>
</dbReference>
<reference evidence="2" key="5">
    <citation type="submission" date="2020-01" db="EMBL/GenBank/DDBJ databases">
        <authorList>
            <consortium name="NCBI Pathogen Detection Project"/>
        </authorList>
    </citation>
    <scope>NUCLEOTIDE SEQUENCE</scope>
    <source>
        <strain evidence="2">OLC2673_Aeromonas</strain>
    </source>
</reference>
<feature type="transmembrane region" description="Helical" evidence="1">
    <location>
        <begin position="25"/>
        <end position="49"/>
    </location>
</feature>
<keyword evidence="1" id="KW-1133">Transmembrane helix</keyword>
<accession>A0A1N6Z0U6</accession>
<keyword evidence="1" id="KW-0812">Transmembrane</keyword>
<evidence type="ECO:0000313" key="2">
    <source>
        <dbReference type="EMBL" id="HAT6343129.1"/>
    </source>
</evidence>
<evidence type="ECO:0000313" key="3">
    <source>
        <dbReference type="EMBL" id="RCF45282.1"/>
    </source>
</evidence>
<reference evidence="3" key="4">
    <citation type="submission" date="2018-02" db="EMBL/GenBank/DDBJ databases">
        <authorList>
            <person name="Williamson C."/>
        </authorList>
    </citation>
    <scope>NUCLEOTIDE SEQUENCE</scope>
    <source>
        <strain evidence="3">AFG_SD03_1510_Ahy_093</strain>
    </source>
</reference>
<dbReference type="RefSeq" id="WP_011704978.1">
    <property type="nucleotide sequence ID" value="NZ_AP019193.1"/>
</dbReference>